<evidence type="ECO:0008006" key="4">
    <source>
        <dbReference type="Google" id="ProtNLM"/>
    </source>
</evidence>
<reference evidence="2" key="1">
    <citation type="submission" date="2024-02" db="EMBL/GenBank/DDBJ databases">
        <authorList>
            <consortium name="ELIXIR-Norway"/>
            <consortium name="Elixir Norway"/>
        </authorList>
    </citation>
    <scope>NUCLEOTIDE SEQUENCE</scope>
</reference>
<name>A0ABP0VZ19_9BRYO</name>
<dbReference type="EMBL" id="OZ020107">
    <property type="protein sequence ID" value="CAK9259001.1"/>
    <property type="molecule type" value="Genomic_DNA"/>
</dbReference>
<proteinExistence type="predicted"/>
<dbReference type="Proteomes" id="UP001497444">
    <property type="component" value="Chromosome 12"/>
</dbReference>
<feature type="chain" id="PRO_5045116110" description="Leucine-rich repeat-containing N-terminal plant-type domain-containing protein" evidence="1">
    <location>
        <begin position="20"/>
        <end position="103"/>
    </location>
</feature>
<keyword evidence="1" id="KW-0732">Signal</keyword>
<evidence type="ECO:0000313" key="3">
    <source>
        <dbReference type="Proteomes" id="UP001497444"/>
    </source>
</evidence>
<keyword evidence="3" id="KW-1185">Reference proteome</keyword>
<sequence>MLLTLQHLLLLDVLSLSHSRPSHRLEDVSSNTSAANCSGVNPLNPTAVNALKSLYSEWSSKTPDIKDALPGWTTNISECSGPCESGWYGVYCDIGLEQHVVAL</sequence>
<evidence type="ECO:0000256" key="1">
    <source>
        <dbReference type="SAM" id="SignalP"/>
    </source>
</evidence>
<evidence type="ECO:0000313" key="2">
    <source>
        <dbReference type="EMBL" id="CAK9259001.1"/>
    </source>
</evidence>
<protein>
    <recommendedName>
        <fullName evidence="4">Leucine-rich repeat-containing N-terminal plant-type domain-containing protein</fullName>
    </recommendedName>
</protein>
<accession>A0ABP0VZ19</accession>
<organism evidence="2 3">
    <name type="scientific">Sphagnum jensenii</name>
    <dbReference type="NCBI Taxonomy" id="128206"/>
    <lineage>
        <taxon>Eukaryota</taxon>
        <taxon>Viridiplantae</taxon>
        <taxon>Streptophyta</taxon>
        <taxon>Embryophyta</taxon>
        <taxon>Bryophyta</taxon>
        <taxon>Sphagnophytina</taxon>
        <taxon>Sphagnopsida</taxon>
        <taxon>Sphagnales</taxon>
        <taxon>Sphagnaceae</taxon>
        <taxon>Sphagnum</taxon>
    </lineage>
</organism>
<gene>
    <name evidence="2" type="ORF">CSSPJE1EN1_LOCUS4479</name>
</gene>
<feature type="signal peptide" evidence="1">
    <location>
        <begin position="1"/>
        <end position="19"/>
    </location>
</feature>